<dbReference type="PANTHER" id="PTHR45663:SF11">
    <property type="entry name" value="GEO12009P1"/>
    <property type="match status" value="1"/>
</dbReference>
<name>A0A133S321_9FIRM</name>
<evidence type="ECO:0000256" key="3">
    <source>
        <dbReference type="ARBA" id="ARBA00022448"/>
    </source>
</evidence>
<dbReference type="PIRSF" id="PIRSF000077">
    <property type="entry name" value="Thioredoxin"/>
    <property type="match status" value="1"/>
</dbReference>
<dbReference type="GO" id="GO:0005829">
    <property type="term" value="C:cytosol"/>
    <property type="evidence" value="ECO:0007669"/>
    <property type="project" value="TreeGrafter"/>
</dbReference>
<dbReference type="PANTHER" id="PTHR45663">
    <property type="entry name" value="GEO12009P1"/>
    <property type="match status" value="1"/>
</dbReference>
<evidence type="ECO:0000256" key="2">
    <source>
        <dbReference type="ARBA" id="ARBA00020570"/>
    </source>
</evidence>
<evidence type="ECO:0000313" key="11">
    <source>
        <dbReference type="EMBL" id="KXA62852.1"/>
    </source>
</evidence>
<organism evidence="11">
    <name type="scientific">Veillonella atypica</name>
    <dbReference type="NCBI Taxonomy" id="39777"/>
    <lineage>
        <taxon>Bacteria</taxon>
        <taxon>Bacillati</taxon>
        <taxon>Bacillota</taxon>
        <taxon>Negativicutes</taxon>
        <taxon>Veillonellales</taxon>
        <taxon>Veillonellaceae</taxon>
        <taxon>Veillonella</taxon>
    </lineage>
</organism>
<keyword evidence="3" id="KW-0813">Transport</keyword>
<keyword evidence="4" id="KW-0249">Electron transport</keyword>
<proteinExistence type="inferred from homology"/>
<dbReference type="SUPFAM" id="SSF52833">
    <property type="entry name" value="Thioredoxin-like"/>
    <property type="match status" value="1"/>
</dbReference>
<evidence type="ECO:0000256" key="5">
    <source>
        <dbReference type="ARBA" id="ARBA00023157"/>
    </source>
</evidence>
<feature type="site" description="Deprotonates C-terminal active site Cys" evidence="8">
    <location>
        <position position="25"/>
    </location>
</feature>
<dbReference type="PRINTS" id="PR00421">
    <property type="entry name" value="THIOREDOXIN"/>
</dbReference>
<dbReference type="Proteomes" id="UP000070226">
    <property type="component" value="Unassembled WGS sequence"/>
</dbReference>
<dbReference type="PATRIC" id="fig|39777.7.peg.1380"/>
<dbReference type="EMBL" id="LRQT01000079">
    <property type="protein sequence ID" value="KXA62852.1"/>
    <property type="molecule type" value="Genomic_DNA"/>
</dbReference>
<comment type="similarity">
    <text evidence="1 7">Belongs to the thioredoxin family.</text>
</comment>
<evidence type="ECO:0000256" key="9">
    <source>
        <dbReference type="PIRSR" id="PIRSR000077-4"/>
    </source>
</evidence>
<dbReference type="InterPro" id="IPR013766">
    <property type="entry name" value="Thioredoxin_domain"/>
</dbReference>
<evidence type="ECO:0000256" key="1">
    <source>
        <dbReference type="ARBA" id="ARBA00008987"/>
    </source>
</evidence>
<accession>A0A133S321</accession>
<evidence type="ECO:0000259" key="10">
    <source>
        <dbReference type="PROSITE" id="PS51352"/>
    </source>
</evidence>
<dbReference type="InterPro" id="IPR036249">
    <property type="entry name" value="Thioredoxin-like_sf"/>
</dbReference>
<gene>
    <name evidence="11" type="ORF">HMPREF3233_01415</name>
</gene>
<dbReference type="CDD" id="cd02947">
    <property type="entry name" value="TRX_family"/>
    <property type="match status" value="1"/>
</dbReference>
<dbReference type="InterPro" id="IPR005746">
    <property type="entry name" value="Thioredoxin"/>
</dbReference>
<feature type="active site" description="Nucleophile" evidence="8">
    <location>
        <position position="34"/>
    </location>
</feature>
<dbReference type="PROSITE" id="PS00194">
    <property type="entry name" value="THIOREDOXIN_1"/>
    <property type="match status" value="1"/>
</dbReference>
<dbReference type="GO" id="GO:0045454">
    <property type="term" value="P:cell redox homeostasis"/>
    <property type="evidence" value="ECO:0007669"/>
    <property type="project" value="TreeGrafter"/>
</dbReference>
<dbReference type="STRING" id="39777.B7L28_05540"/>
<protein>
    <recommendedName>
        <fullName evidence="2 7">Thioredoxin</fullName>
    </recommendedName>
</protein>
<dbReference type="InterPro" id="IPR017937">
    <property type="entry name" value="Thioredoxin_CS"/>
</dbReference>
<feature type="site" description="Contributes to redox potential value" evidence="8">
    <location>
        <position position="33"/>
    </location>
</feature>
<evidence type="ECO:0000256" key="8">
    <source>
        <dbReference type="PIRSR" id="PIRSR000077-1"/>
    </source>
</evidence>
<sequence>MSELKELKTAEYQDFLNQGGVTVIDFWAPWCGYCVRMMPVIEEIAGELEGKANFVKVNADEEPSLARDLQVEVLPTFVILKDGEVVDRKIGFLPKGDLQGAIESKF</sequence>
<feature type="active site" description="Nucleophile" evidence="8">
    <location>
        <position position="31"/>
    </location>
</feature>
<feature type="disulfide bond" description="Redox-active" evidence="9">
    <location>
        <begin position="31"/>
        <end position="34"/>
    </location>
</feature>
<reference evidence="11 12" key="1">
    <citation type="submission" date="2016-01" db="EMBL/GenBank/DDBJ databases">
        <authorList>
            <person name="Oliw E.H."/>
        </authorList>
    </citation>
    <scope>NUCLEOTIDE SEQUENCE [LARGE SCALE GENOMIC DNA]</scope>
    <source>
        <strain evidence="11 12">CMW7756B</strain>
    </source>
</reference>
<dbReference type="GO" id="GO:0015035">
    <property type="term" value="F:protein-disulfide reductase activity"/>
    <property type="evidence" value="ECO:0007669"/>
    <property type="project" value="InterPro"/>
</dbReference>
<dbReference type="PROSITE" id="PS51352">
    <property type="entry name" value="THIOREDOXIN_2"/>
    <property type="match status" value="1"/>
</dbReference>
<keyword evidence="5 9" id="KW-1015">Disulfide bond</keyword>
<feature type="site" description="Contributes to redox potential value" evidence="8">
    <location>
        <position position="32"/>
    </location>
</feature>
<dbReference type="RefSeq" id="WP_060807757.1">
    <property type="nucleotide sequence ID" value="NZ_KQ958112.1"/>
</dbReference>
<dbReference type="AlphaFoldDB" id="A0A133S321"/>
<evidence type="ECO:0000313" key="12">
    <source>
        <dbReference type="Proteomes" id="UP000070226"/>
    </source>
</evidence>
<comment type="caution">
    <text evidence="11">The sequence shown here is derived from an EMBL/GenBank/DDBJ whole genome shotgun (WGS) entry which is preliminary data.</text>
</comment>
<dbReference type="Pfam" id="PF00085">
    <property type="entry name" value="Thioredoxin"/>
    <property type="match status" value="1"/>
</dbReference>
<evidence type="ECO:0000256" key="4">
    <source>
        <dbReference type="ARBA" id="ARBA00022982"/>
    </source>
</evidence>
<evidence type="ECO:0000256" key="6">
    <source>
        <dbReference type="ARBA" id="ARBA00023284"/>
    </source>
</evidence>
<feature type="domain" description="Thioredoxin" evidence="10">
    <location>
        <begin position="1"/>
        <end position="106"/>
    </location>
</feature>
<evidence type="ECO:0000256" key="7">
    <source>
        <dbReference type="PIRNR" id="PIRNR000077"/>
    </source>
</evidence>
<keyword evidence="6 9" id="KW-0676">Redox-active center</keyword>
<dbReference type="Gene3D" id="3.40.30.10">
    <property type="entry name" value="Glutaredoxin"/>
    <property type="match status" value="1"/>
</dbReference>